<dbReference type="AlphaFoldDB" id="A0A2N5M3Q2"/>
<evidence type="ECO:0000313" key="2">
    <source>
        <dbReference type="Proteomes" id="UP000234748"/>
    </source>
</evidence>
<reference evidence="1 2" key="1">
    <citation type="submission" date="2017-11" db="EMBL/GenBank/DDBJ databases">
        <title>Comparitive Functional Genomics of Dry Heat Resistant strains isolated from the Viking Spacecraft.</title>
        <authorList>
            <person name="Seuylemezian A."/>
            <person name="Cooper K."/>
            <person name="Vaishampayan P."/>
        </authorList>
    </citation>
    <scope>NUCLEOTIDE SEQUENCE [LARGE SCALE GENOMIC DNA]</scope>
    <source>
        <strain evidence="1 2">V1-29</strain>
    </source>
</reference>
<accession>A0A2N5M3Q2</accession>
<sequence>MTAACLNRNLNYRRTMAAVKAFFPKNLCKNSREWKGSKSLQLEWPIWLQPGTCWIKGSGGKTDPALQAGTDVWGGIQNLGKTANIKFRFG</sequence>
<evidence type="ECO:0000313" key="1">
    <source>
        <dbReference type="EMBL" id="PLT28987.1"/>
    </source>
</evidence>
<comment type="caution">
    <text evidence="1">The sequence shown here is derived from an EMBL/GenBank/DDBJ whole genome shotgun (WGS) entry which is preliminary data.</text>
</comment>
<keyword evidence="2" id="KW-1185">Reference proteome</keyword>
<dbReference type="Proteomes" id="UP000234748">
    <property type="component" value="Unassembled WGS sequence"/>
</dbReference>
<name>A0A2N5M3Q2_9BACI</name>
<organism evidence="1 2">
    <name type="scientific">Peribacillus deserti</name>
    <dbReference type="NCBI Taxonomy" id="673318"/>
    <lineage>
        <taxon>Bacteria</taxon>
        <taxon>Bacillati</taxon>
        <taxon>Bacillota</taxon>
        <taxon>Bacilli</taxon>
        <taxon>Bacillales</taxon>
        <taxon>Bacillaceae</taxon>
        <taxon>Peribacillus</taxon>
    </lineage>
</organism>
<dbReference type="EMBL" id="PGUY01000048">
    <property type="protein sequence ID" value="PLT28987.1"/>
    <property type="molecule type" value="Genomic_DNA"/>
</dbReference>
<gene>
    <name evidence="1" type="ORF">CUU66_15985</name>
</gene>
<protein>
    <submittedName>
        <fullName evidence="1">Uncharacterized protein</fullName>
    </submittedName>
</protein>
<proteinExistence type="predicted"/>